<evidence type="ECO:0000313" key="1">
    <source>
        <dbReference type="EMBL" id="RHK33590.1"/>
    </source>
</evidence>
<name>A0A415G3I0_9FIRM</name>
<accession>A0A415G3I0</accession>
<comment type="caution">
    <text evidence="1">The sequence shown here is derived from an EMBL/GenBank/DDBJ whole genome shotgun (WGS) entry which is preliminary data.</text>
</comment>
<dbReference type="RefSeq" id="WP_118315233.1">
    <property type="nucleotide sequence ID" value="NZ_QRNJ01000088.1"/>
</dbReference>
<dbReference type="AlphaFoldDB" id="A0A415G3I0"/>
<protein>
    <submittedName>
        <fullName evidence="1">Uncharacterized protein</fullName>
    </submittedName>
</protein>
<proteinExistence type="predicted"/>
<evidence type="ECO:0000313" key="2">
    <source>
        <dbReference type="Proteomes" id="UP000283497"/>
    </source>
</evidence>
<dbReference type="EMBL" id="QRNJ01000088">
    <property type="protein sequence ID" value="RHK33590.1"/>
    <property type="molecule type" value="Genomic_DNA"/>
</dbReference>
<sequence length="74" mass="8944">MESEKSSRYWTDTLKEVKYDVYLNGKRRGGFIGVNRTFDDDMYYVNYYDENNNIAYCTAYTDTEIILKRVNRKE</sequence>
<dbReference type="Proteomes" id="UP000283497">
    <property type="component" value="Unassembled WGS sequence"/>
</dbReference>
<gene>
    <name evidence="1" type="ORF">DW068_15410</name>
</gene>
<reference evidence="1 2" key="1">
    <citation type="submission" date="2018-08" db="EMBL/GenBank/DDBJ databases">
        <title>A genome reference for cultivated species of the human gut microbiota.</title>
        <authorList>
            <person name="Zou Y."/>
            <person name="Xue W."/>
            <person name="Luo G."/>
        </authorList>
    </citation>
    <scope>NUCLEOTIDE SEQUENCE [LARGE SCALE GENOMIC DNA]</scope>
    <source>
        <strain evidence="1 2">AF45-14BH</strain>
    </source>
</reference>
<organism evidence="1 2">
    <name type="scientific">Anaerobutyricum hallii</name>
    <dbReference type="NCBI Taxonomy" id="39488"/>
    <lineage>
        <taxon>Bacteria</taxon>
        <taxon>Bacillati</taxon>
        <taxon>Bacillota</taxon>
        <taxon>Clostridia</taxon>
        <taxon>Lachnospirales</taxon>
        <taxon>Lachnospiraceae</taxon>
        <taxon>Anaerobutyricum</taxon>
    </lineage>
</organism>